<gene>
    <name evidence="1" type="ORF">SAMN04488050_12348</name>
</gene>
<dbReference type="AlphaFoldDB" id="A0A1I6WIQ7"/>
<organism evidence="1 2">
    <name type="scientific">Alloyangia pacifica</name>
    <dbReference type="NCBI Taxonomy" id="311180"/>
    <lineage>
        <taxon>Bacteria</taxon>
        <taxon>Pseudomonadati</taxon>
        <taxon>Pseudomonadota</taxon>
        <taxon>Alphaproteobacteria</taxon>
        <taxon>Rhodobacterales</taxon>
        <taxon>Roseobacteraceae</taxon>
        <taxon>Alloyangia</taxon>
    </lineage>
</organism>
<dbReference type="Proteomes" id="UP000199392">
    <property type="component" value="Unassembled WGS sequence"/>
</dbReference>
<reference evidence="2" key="1">
    <citation type="submission" date="2016-10" db="EMBL/GenBank/DDBJ databases">
        <authorList>
            <person name="Varghese N."/>
            <person name="Submissions S."/>
        </authorList>
    </citation>
    <scope>NUCLEOTIDE SEQUENCE [LARGE SCALE GENOMIC DNA]</scope>
    <source>
        <strain evidence="2">DSM 26894</strain>
    </source>
</reference>
<keyword evidence="2" id="KW-1185">Reference proteome</keyword>
<protein>
    <submittedName>
        <fullName evidence="1">Uncharacterized protein</fullName>
    </submittedName>
</protein>
<evidence type="ECO:0000313" key="2">
    <source>
        <dbReference type="Proteomes" id="UP000199392"/>
    </source>
</evidence>
<accession>A0A1I6WIQ7</accession>
<proteinExistence type="predicted"/>
<sequence length="124" mass="13962">MPSGGAIFLLEEEVAPGHSDRIMSETAGSSECRGFELRRQIDGLVYRFERRTDASGRIGYKRSDGDFWIVWHAKLGWIAGDRDGEEVFGRPWDQLTGQSSEVPPEGVWVSRKGAKSYVYDLVHV</sequence>
<dbReference type="EMBL" id="FOZW01000023">
    <property type="protein sequence ID" value="SFT25870.1"/>
    <property type="molecule type" value="Genomic_DNA"/>
</dbReference>
<name>A0A1I6WIQ7_9RHOB</name>
<evidence type="ECO:0000313" key="1">
    <source>
        <dbReference type="EMBL" id="SFT25870.1"/>
    </source>
</evidence>